<dbReference type="PANTHER" id="PTHR33828">
    <property type="entry name" value="OS05G0596200 PROTEIN"/>
    <property type="match status" value="1"/>
</dbReference>
<evidence type="ECO:0000313" key="2">
    <source>
        <dbReference type="EMBL" id="MBW99193.1"/>
    </source>
</evidence>
<feature type="compositionally biased region" description="Basic and acidic residues" evidence="1">
    <location>
        <begin position="33"/>
        <end position="47"/>
    </location>
</feature>
<feature type="compositionally biased region" description="Low complexity" evidence="1">
    <location>
        <begin position="48"/>
        <end position="75"/>
    </location>
</feature>
<evidence type="ECO:0000256" key="1">
    <source>
        <dbReference type="SAM" id="MobiDB-lite"/>
    </source>
</evidence>
<protein>
    <submittedName>
        <fullName evidence="2">Uncharacterized protein</fullName>
    </submittedName>
</protein>
<organism evidence="2">
    <name type="scientific">Rhizophora mucronata</name>
    <name type="common">Asiatic mangrove</name>
    <dbReference type="NCBI Taxonomy" id="61149"/>
    <lineage>
        <taxon>Eukaryota</taxon>
        <taxon>Viridiplantae</taxon>
        <taxon>Streptophyta</taxon>
        <taxon>Embryophyta</taxon>
        <taxon>Tracheophyta</taxon>
        <taxon>Spermatophyta</taxon>
        <taxon>Magnoliopsida</taxon>
        <taxon>eudicotyledons</taxon>
        <taxon>Gunneridae</taxon>
        <taxon>Pentapetalae</taxon>
        <taxon>rosids</taxon>
        <taxon>fabids</taxon>
        <taxon>Malpighiales</taxon>
        <taxon>Rhizophoraceae</taxon>
        <taxon>Rhizophora</taxon>
    </lineage>
</organism>
<sequence length="201" mass="22437">MATETKPSVAKVKPSSHEGGSSKIKVGSSMKNKKAESSTKLLADSKTKSVSTVTKTEVKSKTTSSSSKTTTTAKTTKVREKKVYSLPGQKYDPPEEREPLRIFYESLSKQIPTSEMAEIWMMEHGLLSPDRAKKAYEKKQRKQKMQRVGTPIKSPKPASKHESSHKQQQASKNGELKAKKRIIKESADDDDFILSPKRRKA</sequence>
<name>A0A2P2K0C1_RHIMU</name>
<dbReference type="PANTHER" id="PTHR33828:SF1">
    <property type="entry name" value="OS05G0596200 PROTEIN"/>
    <property type="match status" value="1"/>
</dbReference>
<proteinExistence type="predicted"/>
<dbReference type="EMBL" id="GGEC01018710">
    <property type="protein sequence ID" value="MBW99193.1"/>
    <property type="molecule type" value="Transcribed_RNA"/>
</dbReference>
<feature type="region of interest" description="Disordered" evidence="1">
    <location>
        <begin position="131"/>
        <end position="201"/>
    </location>
</feature>
<accession>A0A2P2K0C1</accession>
<reference evidence="2" key="1">
    <citation type="submission" date="2018-02" db="EMBL/GenBank/DDBJ databases">
        <title>Rhizophora mucronata_Transcriptome.</title>
        <authorList>
            <person name="Meera S.P."/>
            <person name="Sreeshan A."/>
            <person name="Augustine A."/>
        </authorList>
    </citation>
    <scope>NUCLEOTIDE SEQUENCE</scope>
    <source>
        <tissue evidence="2">Leaf</tissue>
    </source>
</reference>
<feature type="region of interest" description="Disordered" evidence="1">
    <location>
        <begin position="1"/>
        <end position="97"/>
    </location>
</feature>
<dbReference type="AlphaFoldDB" id="A0A2P2K0C1"/>